<name>A0A0B6YKS9_9EUPU</name>
<accession>A0A0B6YKS9</accession>
<gene>
    <name evidence="1" type="primary">ORF27536</name>
</gene>
<sequence>MTSSGSNTLTDVCIANLDSPSQPNRQLSVLHTLNGTSSQRHRQLFKCVIYFQSQSHEHYSILHTLDRISTCLT</sequence>
<evidence type="ECO:0000313" key="1">
    <source>
        <dbReference type="EMBL" id="CEK56391.1"/>
    </source>
</evidence>
<dbReference type="EMBL" id="HACG01009526">
    <property type="protein sequence ID" value="CEK56391.1"/>
    <property type="molecule type" value="Transcribed_RNA"/>
</dbReference>
<proteinExistence type="predicted"/>
<organism evidence="1">
    <name type="scientific">Arion vulgaris</name>
    <dbReference type="NCBI Taxonomy" id="1028688"/>
    <lineage>
        <taxon>Eukaryota</taxon>
        <taxon>Metazoa</taxon>
        <taxon>Spiralia</taxon>
        <taxon>Lophotrochozoa</taxon>
        <taxon>Mollusca</taxon>
        <taxon>Gastropoda</taxon>
        <taxon>Heterobranchia</taxon>
        <taxon>Euthyneura</taxon>
        <taxon>Panpulmonata</taxon>
        <taxon>Eupulmonata</taxon>
        <taxon>Stylommatophora</taxon>
        <taxon>Helicina</taxon>
        <taxon>Arionoidea</taxon>
        <taxon>Arionidae</taxon>
        <taxon>Arion</taxon>
    </lineage>
</organism>
<reference evidence="1" key="1">
    <citation type="submission" date="2014-12" db="EMBL/GenBank/DDBJ databases">
        <title>Insight into the proteome of Arion vulgaris.</title>
        <authorList>
            <person name="Aradska J."/>
            <person name="Bulat T."/>
            <person name="Smidak R."/>
            <person name="Sarate P."/>
            <person name="Gangsoo J."/>
            <person name="Sialana F."/>
            <person name="Bilban M."/>
            <person name="Lubec G."/>
        </authorList>
    </citation>
    <scope>NUCLEOTIDE SEQUENCE</scope>
    <source>
        <tissue evidence="1">Skin</tissue>
    </source>
</reference>
<protein>
    <submittedName>
        <fullName evidence="1">Uncharacterized protein</fullName>
    </submittedName>
</protein>
<feature type="non-terminal residue" evidence="1">
    <location>
        <position position="73"/>
    </location>
</feature>
<dbReference type="AlphaFoldDB" id="A0A0B6YKS9"/>